<dbReference type="AlphaFoldDB" id="A0A4R0ILI0"/>
<keyword evidence="1" id="KW-0812">Transmembrane</keyword>
<dbReference type="EMBL" id="SJKA01000006">
    <property type="protein sequence ID" value="TCC32156.1"/>
    <property type="molecule type" value="Genomic_DNA"/>
</dbReference>
<protein>
    <recommendedName>
        <fullName evidence="4">Alkaline shock response membrane anchor protein AmaP</fullName>
    </recommendedName>
</protein>
<keyword evidence="3" id="KW-1185">Reference proteome</keyword>
<evidence type="ECO:0000313" key="3">
    <source>
        <dbReference type="Proteomes" id="UP000292695"/>
    </source>
</evidence>
<organism evidence="2 3">
    <name type="scientific">Kribbella sindirgiensis</name>
    <dbReference type="NCBI Taxonomy" id="1124744"/>
    <lineage>
        <taxon>Bacteria</taxon>
        <taxon>Bacillati</taxon>
        <taxon>Actinomycetota</taxon>
        <taxon>Actinomycetes</taxon>
        <taxon>Propionibacteriales</taxon>
        <taxon>Kribbellaceae</taxon>
        <taxon>Kribbella</taxon>
    </lineage>
</organism>
<dbReference type="OrthoDB" id="3827523at2"/>
<feature type="transmembrane region" description="Helical" evidence="1">
    <location>
        <begin position="12"/>
        <end position="32"/>
    </location>
</feature>
<keyword evidence="1" id="KW-1133">Transmembrane helix</keyword>
<dbReference type="Proteomes" id="UP000292695">
    <property type="component" value="Unassembled WGS sequence"/>
</dbReference>
<comment type="caution">
    <text evidence="2">The sequence shown here is derived from an EMBL/GenBank/DDBJ whole genome shotgun (WGS) entry which is preliminary data.</text>
</comment>
<feature type="transmembrane region" description="Helical" evidence="1">
    <location>
        <begin position="55"/>
        <end position="76"/>
    </location>
</feature>
<evidence type="ECO:0000313" key="2">
    <source>
        <dbReference type="EMBL" id="TCC32156.1"/>
    </source>
</evidence>
<evidence type="ECO:0008006" key="4">
    <source>
        <dbReference type="Google" id="ProtNLM"/>
    </source>
</evidence>
<gene>
    <name evidence="2" type="ORF">E0H50_18180</name>
</gene>
<name>A0A4R0ILI0_9ACTN</name>
<accession>A0A4R0ILI0</accession>
<evidence type="ECO:0000256" key="1">
    <source>
        <dbReference type="SAM" id="Phobius"/>
    </source>
</evidence>
<sequence>MRRGVIAVDRTVGVVVALVLIAAGALAVSWWYDVLPGAPDRISLSGPADHTRTGWWPWATGTGGVLLALLGLWWLLRHLPRRISGRFTLTDTDPNGRLVADAHAAVAAAARDLTSHPEIRDSSGRVVADRGELVAELQCTIEPSADLDAVHPLVTQSASDLAAVLGLPQLRHRIVLHVARTDKTATQQRVL</sequence>
<proteinExistence type="predicted"/>
<reference evidence="2 3" key="1">
    <citation type="submission" date="2019-02" db="EMBL/GenBank/DDBJ databases">
        <title>Kribbella capetownensis sp. nov. and Kribbella speibonae sp. nov., isolated from soil.</title>
        <authorList>
            <person name="Curtis S.M."/>
            <person name="Norton I."/>
            <person name="Everest G.J."/>
            <person name="Meyers P.R."/>
        </authorList>
    </citation>
    <scope>NUCLEOTIDE SEQUENCE [LARGE SCALE GENOMIC DNA]</scope>
    <source>
        <strain evidence="2 3">DSM 27082</strain>
    </source>
</reference>
<dbReference type="RefSeq" id="WP_131289780.1">
    <property type="nucleotide sequence ID" value="NZ_SJKA01000006.1"/>
</dbReference>
<keyword evidence="1" id="KW-0472">Membrane</keyword>